<keyword evidence="5" id="KW-1185">Reference proteome</keyword>
<feature type="compositionally biased region" description="Polar residues" evidence="2">
    <location>
        <begin position="161"/>
        <end position="171"/>
    </location>
</feature>
<keyword evidence="1" id="KW-0051">Antiviral defense</keyword>
<organism evidence="4 5">
    <name type="scientific">Trichormus variabilis SAG 1403-4b</name>
    <dbReference type="NCBI Taxonomy" id="447716"/>
    <lineage>
        <taxon>Bacteria</taxon>
        <taxon>Bacillati</taxon>
        <taxon>Cyanobacteriota</taxon>
        <taxon>Cyanophyceae</taxon>
        <taxon>Nostocales</taxon>
        <taxon>Nostocaceae</taxon>
        <taxon>Trichormus</taxon>
    </lineage>
</organism>
<evidence type="ECO:0000313" key="4">
    <source>
        <dbReference type="EMBL" id="RUS92964.1"/>
    </source>
</evidence>
<protein>
    <submittedName>
        <fullName evidence="4">CRISPR-associated RAMP protein Csx10</fullName>
    </submittedName>
</protein>
<dbReference type="InterPro" id="IPR005537">
    <property type="entry name" value="RAMP_III_fam"/>
</dbReference>
<evidence type="ECO:0000256" key="2">
    <source>
        <dbReference type="SAM" id="MobiDB-lite"/>
    </source>
</evidence>
<dbReference type="Proteomes" id="UP000276103">
    <property type="component" value="Unassembled WGS sequence"/>
</dbReference>
<dbReference type="AlphaFoldDB" id="A0A433UGM8"/>
<dbReference type="RefSeq" id="WP_127056502.1">
    <property type="nucleotide sequence ID" value="NZ_RSCM01000022.1"/>
</dbReference>
<name>A0A433UGM8_ANAVA</name>
<feature type="domain" description="CRISPR type III-associated protein" evidence="3">
    <location>
        <begin position="24"/>
        <end position="230"/>
    </location>
</feature>
<evidence type="ECO:0000313" key="5">
    <source>
        <dbReference type="Proteomes" id="UP000276103"/>
    </source>
</evidence>
<proteinExistence type="predicted"/>
<dbReference type="OrthoDB" id="482771at2"/>
<evidence type="ECO:0000256" key="1">
    <source>
        <dbReference type="ARBA" id="ARBA00023118"/>
    </source>
</evidence>
<evidence type="ECO:0000259" key="3">
    <source>
        <dbReference type="Pfam" id="PF03787"/>
    </source>
</evidence>
<comment type="caution">
    <text evidence="4">The sequence shown here is derived from an EMBL/GenBank/DDBJ whole genome shotgun (WGS) entry which is preliminary data.</text>
</comment>
<reference evidence="4 5" key="1">
    <citation type="journal article" date="2019" name="Genome Biol. Evol.">
        <title>Day and night: Metabolic profiles and evolutionary relationships of six axenic non-marine cyanobacteria.</title>
        <authorList>
            <person name="Will S.E."/>
            <person name="Henke P."/>
            <person name="Boedeker C."/>
            <person name="Huang S."/>
            <person name="Brinkmann H."/>
            <person name="Rohde M."/>
            <person name="Jarek M."/>
            <person name="Friedl T."/>
            <person name="Seufert S."/>
            <person name="Schumacher M."/>
            <person name="Overmann J."/>
            <person name="Neumann-Schaal M."/>
            <person name="Petersen J."/>
        </authorList>
    </citation>
    <scope>NUCLEOTIDE SEQUENCE [LARGE SCALE GENOMIC DNA]</scope>
    <source>
        <strain evidence="4 5">SAG 1403-4b</strain>
    </source>
</reference>
<feature type="region of interest" description="Disordered" evidence="2">
    <location>
        <begin position="153"/>
        <end position="174"/>
    </location>
</feature>
<dbReference type="GO" id="GO:0051607">
    <property type="term" value="P:defense response to virus"/>
    <property type="evidence" value="ECO:0007669"/>
    <property type="project" value="UniProtKB-KW"/>
</dbReference>
<accession>A0A433UGM8</accession>
<gene>
    <name evidence="4" type="ORF">DSM107003_47110</name>
</gene>
<dbReference type="Pfam" id="PF03787">
    <property type="entry name" value="RAMPs"/>
    <property type="match status" value="1"/>
</dbReference>
<sequence>MKAIIFSLHTQQPLLATSFQGDPNSDVSYSFIPGSMIRGAIIGRYMKQRQISDLDLSNDEVKRLFFDSNKTQYLNAYLLSHEEKRTLPIPYSWHKHKDNEFSEVSDSILVYDRAQKYEIPEDVEPKKLEKQFWCLEEQEYTLYTISRRINIHNQRNRQKGRSTQPKINRTTQQREGEGTIFRYEAIDAGQKFQAVILCNNDNDTDAQIINILLNSSLNIWLGGSQSAGYGHTKIEDVKLVNNWNEIDLTASDRTEHDNFTVTLLSDLILRDEWGQYSVIPTSNTNKTPVPLTQELEKALNTKLKPKCSYASSNIVGGFNRKWGLPLPQVPVLSAGSIFVFENIDITPEQIQQLENQGIGERRNEGFGRIAINWLTEEYFDLRKHQQKRSDQPALENEISRNLAYKMAERLLEQKLEQVLLKEIGRLKIEGNISNSQLSRLQLVARQALSTGDCNIVLSLLDNLPTNASKQLEEWLKNPGVWIPNQHNITVKMAGIERKVTDEIARENKLLEKYTLQLIIAVAKKAIKEKK</sequence>
<dbReference type="EMBL" id="RSCM01000022">
    <property type="protein sequence ID" value="RUS92964.1"/>
    <property type="molecule type" value="Genomic_DNA"/>
</dbReference>